<dbReference type="OrthoDB" id="3232941at2759"/>
<keyword evidence="2" id="KW-1185">Reference proteome</keyword>
<comment type="caution">
    <text evidence="1">The sequence shown here is derived from an EMBL/GenBank/DDBJ whole genome shotgun (WGS) entry which is preliminary data.</text>
</comment>
<proteinExistence type="predicted"/>
<protein>
    <submittedName>
        <fullName evidence="1">Uncharacterized protein</fullName>
    </submittedName>
</protein>
<dbReference type="Proteomes" id="UP000886523">
    <property type="component" value="Unassembled WGS sequence"/>
</dbReference>
<name>A0A9P6AFS2_9AGAM</name>
<feature type="non-terminal residue" evidence="1">
    <location>
        <position position="1"/>
    </location>
</feature>
<feature type="non-terminal residue" evidence="1">
    <location>
        <position position="113"/>
    </location>
</feature>
<evidence type="ECO:0000313" key="1">
    <source>
        <dbReference type="EMBL" id="KAF9504797.1"/>
    </source>
</evidence>
<organism evidence="1 2">
    <name type="scientific">Hydnum rufescens UP504</name>
    <dbReference type="NCBI Taxonomy" id="1448309"/>
    <lineage>
        <taxon>Eukaryota</taxon>
        <taxon>Fungi</taxon>
        <taxon>Dikarya</taxon>
        <taxon>Basidiomycota</taxon>
        <taxon>Agaricomycotina</taxon>
        <taxon>Agaricomycetes</taxon>
        <taxon>Cantharellales</taxon>
        <taxon>Hydnaceae</taxon>
        <taxon>Hydnum</taxon>
    </lineage>
</organism>
<gene>
    <name evidence="1" type="ORF">BS47DRAFT_1281911</name>
</gene>
<sequence>HVLKALQSQMDFIYTVQLLMHTDKMLSDLCTDYHAAKQVYIENGSYHGKNGVIPHMNLPKEHVGNHYPMTIKDHGTTDNYSTETSETFHIESCKEPYCESNHKDFMAQVVHAL</sequence>
<dbReference type="EMBL" id="MU129195">
    <property type="protein sequence ID" value="KAF9504797.1"/>
    <property type="molecule type" value="Genomic_DNA"/>
</dbReference>
<evidence type="ECO:0000313" key="2">
    <source>
        <dbReference type="Proteomes" id="UP000886523"/>
    </source>
</evidence>
<dbReference type="AlphaFoldDB" id="A0A9P6AFS2"/>
<reference evidence="1" key="1">
    <citation type="journal article" date="2020" name="Nat. Commun.">
        <title>Large-scale genome sequencing of mycorrhizal fungi provides insights into the early evolution of symbiotic traits.</title>
        <authorList>
            <person name="Miyauchi S."/>
            <person name="Kiss E."/>
            <person name="Kuo A."/>
            <person name="Drula E."/>
            <person name="Kohler A."/>
            <person name="Sanchez-Garcia M."/>
            <person name="Morin E."/>
            <person name="Andreopoulos B."/>
            <person name="Barry K.W."/>
            <person name="Bonito G."/>
            <person name="Buee M."/>
            <person name="Carver A."/>
            <person name="Chen C."/>
            <person name="Cichocki N."/>
            <person name="Clum A."/>
            <person name="Culley D."/>
            <person name="Crous P.W."/>
            <person name="Fauchery L."/>
            <person name="Girlanda M."/>
            <person name="Hayes R.D."/>
            <person name="Keri Z."/>
            <person name="LaButti K."/>
            <person name="Lipzen A."/>
            <person name="Lombard V."/>
            <person name="Magnuson J."/>
            <person name="Maillard F."/>
            <person name="Murat C."/>
            <person name="Nolan M."/>
            <person name="Ohm R.A."/>
            <person name="Pangilinan J."/>
            <person name="Pereira M.F."/>
            <person name="Perotto S."/>
            <person name="Peter M."/>
            <person name="Pfister S."/>
            <person name="Riley R."/>
            <person name="Sitrit Y."/>
            <person name="Stielow J.B."/>
            <person name="Szollosi G."/>
            <person name="Zifcakova L."/>
            <person name="Stursova M."/>
            <person name="Spatafora J.W."/>
            <person name="Tedersoo L."/>
            <person name="Vaario L.M."/>
            <person name="Yamada A."/>
            <person name="Yan M."/>
            <person name="Wang P."/>
            <person name="Xu J."/>
            <person name="Bruns T."/>
            <person name="Baldrian P."/>
            <person name="Vilgalys R."/>
            <person name="Dunand C."/>
            <person name="Henrissat B."/>
            <person name="Grigoriev I.V."/>
            <person name="Hibbett D."/>
            <person name="Nagy L.G."/>
            <person name="Martin F.M."/>
        </authorList>
    </citation>
    <scope>NUCLEOTIDE SEQUENCE</scope>
    <source>
        <strain evidence="1">UP504</strain>
    </source>
</reference>
<accession>A0A9P6AFS2</accession>